<evidence type="ECO:0000259" key="3">
    <source>
        <dbReference type="Pfam" id="PF07859"/>
    </source>
</evidence>
<reference evidence="5 7" key="1">
    <citation type="submission" date="2019-07" db="EMBL/GenBank/DDBJ databases">
        <title>Venturia inaequalis Genome Resource.</title>
        <authorList>
            <person name="Lichtner F.J."/>
        </authorList>
    </citation>
    <scope>NUCLEOTIDE SEQUENCE [LARGE SCALE GENOMIC DNA]</scope>
    <source>
        <strain evidence="4 6">120213</strain>
        <strain evidence="5 7">DMI_063113</strain>
    </source>
</reference>
<keyword evidence="1" id="KW-0378">Hydrolase</keyword>
<feature type="compositionally biased region" description="Polar residues" evidence="2">
    <location>
        <begin position="320"/>
        <end position="343"/>
    </location>
</feature>
<name>A0A8H3VW65_VENIN</name>
<accession>A0A8H3VW65</accession>
<proteinExistence type="predicted"/>
<organism evidence="5 7">
    <name type="scientific">Venturia inaequalis</name>
    <name type="common">Apple scab fungus</name>
    <dbReference type="NCBI Taxonomy" id="5025"/>
    <lineage>
        <taxon>Eukaryota</taxon>
        <taxon>Fungi</taxon>
        <taxon>Dikarya</taxon>
        <taxon>Ascomycota</taxon>
        <taxon>Pezizomycotina</taxon>
        <taxon>Dothideomycetes</taxon>
        <taxon>Pleosporomycetidae</taxon>
        <taxon>Venturiales</taxon>
        <taxon>Venturiaceae</taxon>
        <taxon>Venturia</taxon>
    </lineage>
</organism>
<dbReference type="Proteomes" id="UP000447873">
    <property type="component" value="Unassembled WGS sequence"/>
</dbReference>
<dbReference type="AlphaFoldDB" id="A0A8H3VW65"/>
<feature type="compositionally biased region" description="Acidic residues" evidence="2">
    <location>
        <begin position="510"/>
        <end position="525"/>
    </location>
</feature>
<dbReference type="GO" id="GO:0016787">
    <property type="term" value="F:hydrolase activity"/>
    <property type="evidence" value="ECO:0007669"/>
    <property type="project" value="UniProtKB-KW"/>
</dbReference>
<feature type="compositionally biased region" description="Polar residues" evidence="2">
    <location>
        <begin position="744"/>
        <end position="768"/>
    </location>
</feature>
<feature type="domain" description="Alpha/beta hydrolase fold-3" evidence="3">
    <location>
        <begin position="148"/>
        <end position="261"/>
    </location>
</feature>
<dbReference type="EMBL" id="WNWR01000017">
    <property type="protein sequence ID" value="KAE9993934.1"/>
    <property type="molecule type" value="Genomic_DNA"/>
</dbReference>
<feature type="region of interest" description="Disordered" evidence="2">
    <location>
        <begin position="688"/>
        <end position="814"/>
    </location>
</feature>
<feature type="region of interest" description="Disordered" evidence="2">
    <location>
        <begin position="509"/>
        <end position="549"/>
    </location>
</feature>
<sequence>MLPLNTVTVGAAVAPEVVSTWFSHYLKRKPLRQKPTAHIGYDLGLHLVRKFINFSALHTVEEVQAFTSQWVPVPHWVKCDRFEIPQTKISEAAELLQKDLGPYGIDQVGGKEWWQWRREKTPLEAEWIEMRSDYHERKEKNDKGRRILLYIHGGAYYFGSTDEHRYQIQRHARKLKARCLAPRYRLAPQFPFPCGLHDCLSAYLYLLTEYDASSIVVAGDSAGGGMVLAMLVILRDQGIPLPAGGMLLSPWVDLMHSFPSIGGDGAQDYIPATGFIHKPSMSWPPPTLEEVGIDDGISPNGVAAAKTAQDESSEGKDPDTTGQRLVANTSPSQETTQGVSIETSRPDEESENQYISNMTGRIEPVQHLPWVVVDGKHVQIRDQIQLYAPNHLLNHPLVSPVLQPSLGGLCPLLIQAGGGEMLRDEQIYLGHKAACPEKYLPSEALLDIHDPDRTKISKYPPTDVQLQVWDDLCHVPHTLAWTRPAKYMYRSVAQFGAWALAHAQHRAIDIPEDDTSDSDSDESPDDVPREETVERRTTRQSELGSDMHTTAHFQSKEAVGRAGDPLPPFKNHMIRQRVDRHGNIYAMAPVSEMPELHMHRDDIGALKTAPVRKWLGRQSEWNKKFASTKVAMQKKRAKQLEKGYIGIPEGERPPPTALAGRRLADMPKLAKVKKSWGMSMWSGWGSKHDELRHQRSGSVSKPQANDGGQPESSAVWPPTRRQASRSHSRSHSRSSSRSHRPGHQRTTSGVRSVTDEGQTGDSINQHLLPTSAGEDGFLHPDSASSRPQSFAAADTVIPPSKNGTTTRPQHDENAYPFKLKVGDKAGKQTCKNPSIATLDSGEAVSARSGNATGIEEALSKSNPVDMIETVEERPGVERFYTAADHLD</sequence>
<evidence type="ECO:0000313" key="6">
    <source>
        <dbReference type="Proteomes" id="UP000447873"/>
    </source>
</evidence>
<feature type="compositionally biased region" description="Basic and acidic residues" evidence="2">
    <location>
        <begin position="526"/>
        <end position="539"/>
    </location>
</feature>
<dbReference type="Gene3D" id="3.40.50.1820">
    <property type="entry name" value="alpha/beta hydrolase"/>
    <property type="match status" value="1"/>
</dbReference>
<gene>
    <name evidence="5" type="ORF">EG327_002268</name>
    <name evidence="4" type="ORF">EG328_006897</name>
</gene>
<comment type="caution">
    <text evidence="5">The sequence shown here is derived from an EMBL/GenBank/DDBJ whole genome shotgun (WGS) entry which is preliminary data.</text>
</comment>
<evidence type="ECO:0000256" key="2">
    <source>
        <dbReference type="SAM" id="MobiDB-lite"/>
    </source>
</evidence>
<dbReference type="PANTHER" id="PTHR48081:SF19">
    <property type="entry name" value="AB HYDROLASE SUPERFAMILY PROTEIN C4A8.06C"/>
    <property type="match status" value="1"/>
</dbReference>
<dbReference type="InterPro" id="IPR050300">
    <property type="entry name" value="GDXG_lipolytic_enzyme"/>
</dbReference>
<dbReference type="SUPFAM" id="SSF53474">
    <property type="entry name" value="alpha/beta-Hydrolases"/>
    <property type="match status" value="1"/>
</dbReference>
<dbReference type="Pfam" id="PF07859">
    <property type="entry name" value="Abhydrolase_3"/>
    <property type="match status" value="1"/>
</dbReference>
<dbReference type="PANTHER" id="PTHR48081">
    <property type="entry name" value="AB HYDROLASE SUPERFAMILY PROTEIN C4A8.06C"/>
    <property type="match status" value="1"/>
</dbReference>
<protein>
    <recommendedName>
        <fullName evidence="3">Alpha/beta hydrolase fold-3 domain-containing protein</fullName>
    </recommendedName>
</protein>
<feature type="region of interest" description="Disordered" evidence="2">
    <location>
        <begin position="296"/>
        <end position="352"/>
    </location>
</feature>
<feature type="compositionally biased region" description="Polar residues" evidence="2">
    <location>
        <begin position="540"/>
        <end position="549"/>
    </location>
</feature>
<feature type="compositionally biased region" description="Basic residues" evidence="2">
    <location>
        <begin position="722"/>
        <end position="743"/>
    </location>
</feature>
<dbReference type="EMBL" id="WNWS01000037">
    <property type="protein sequence ID" value="KAE9985776.1"/>
    <property type="molecule type" value="Genomic_DNA"/>
</dbReference>
<evidence type="ECO:0000313" key="7">
    <source>
        <dbReference type="Proteomes" id="UP000490939"/>
    </source>
</evidence>
<dbReference type="InterPro" id="IPR029058">
    <property type="entry name" value="AB_hydrolase_fold"/>
</dbReference>
<evidence type="ECO:0000313" key="5">
    <source>
        <dbReference type="EMBL" id="KAE9993934.1"/>
    </source>
</evidence>
<dbReference type="InterPro" id="IPR013094">
    <property type="entry name" value="AB_hydrolase_3"/>
</dbReference>
<evidence type="ECO:0000256" key="1">
    <source>
        <dbReference type="ARBA" id="ARBA00022801"/>
    </source>
</evidence>
<dbReference type="Proteomes" id="UP000490939">
    <property type="component" value="Unassembled WGS sequence"/>
</dbReference>
<keyword evidence="7" id="KW-1185">Reference proteome</keyword>
<evidence type="ECO:0000313" key="4">
    <source>
        <dbReference type="EMBL" id="KAE9985776.1"/>
    </source>
</evidence>